<comment type="caution">
    <text evidence="1">The sequence shown here is derived from an EMBL/GenBank/DDBJ whole genome shotgun (WGS) entry which is preliminary data.</text>
</comment>
<protein>
    <submittedName>
        <fullName evidence="1">Uncharacterized protein</fullName>
    </submittedName>
</protein>
<dbReference type="EMBL" id="NBSK02000008">
    <property type="protein sequence ID" value="KAJ0192974.1"/>
    <property type="molecule type" value="Genomic_DNA"/>
</dbReference>
<evidence type="ECO:0000313" key="1">
    <source>
        <dbReference type="EMBL" id="KAJ0192974.1"/>
    </source>
</evidence>
<keyword evidence="2" id="KW-1185">Reference proteome</keyword>
<organism evidence="1 2">
    <name type="scientific">Lactuca sativa</name>
    <name type="common">Garden lettuce</name>
    <dbReference type="NCBI Taxonomy" id="4236"/>
    <lineage>
        <taxon>Eukaryota</taxon>
        <taxon>Viridiplantae</taxon>
        <taxon>Streptophyta</taxon>
        <taxon>Embryophyta</taxon>
        <taxon>Tracheophyta</taxon>
        <taxon>Spermatophyta</taxon>
        <taxon>Magnoliopsida</taxon>
        <taxon>eudicotyledons</taxon>
        <taxon>Gunneridae</taxon>
        <taxon>Pentapetalae</taxon>
        <taxon>asterids</taxon>
        <taxon>campanulids</taxon>
        <taxon>Asterales</taxon>
        <taxon>Asteraceae</taxon>
        <taxon>Cichorioideae</taxon>
        <taxon>Cichorieae</taxon>
        <taxon>Lactucinae</taxon>
        <taxon>Lactuca</taxon>
    </lineage>
</organism>
<gene>
    <name evidence="1" type="ORF">LSAT_V11C800443650</name>
</gene>
<accession>A0A9R1UTF0</accession>
<evidence type="ECO:0000313" key="2">
    <source>
        <dbReference type="Proteomes" id="UP000235145"/>
    </source>
</evidence>
<dbReference type="Proteomes" id="UP000235145">
    <property type="component" value="Unassembled WGS sequence"/>
</dbReference>
<dbReference type="AlphaFoldDB" id="A0A9R1UTF0"/>
<reference evidence="1 2" key="1">
    <citation type="journal article" date="2017" name="Nat. Commun.">
        <title>Genome assembly with in vitro proximity ligation data and whole-genome triplication in lettuce.</title>
        <authorList>
            <person name="Reyes-Chin-Wo S."/>
            <person name="Wang Z."/>
            <person name="Yang X."/>
            <person name="Kozik A."/>
            <person name="Arikit S."/>
            <person name="Song C."/>
            <person name="Xia L."/>
            <person name="Froenicke L."/>
            <person name="Lavelle D.O."/>
            <person name="Truco M.J."/>
            <person name="Xia R."/>
            <person name="Zhu S."/>
            <person name="Xu C."/>
            <person name="Xu H."/>
            <person name="Xu X."/>
            <person name="Cox K."/>
            <person name="Korf I."/>
            <person name="Meyers B.C."/>
            <person name="Michelmore R.W."/>
        </authorList>
    </citation>
    <scope>NUCLEOTIDE SEQUENCE [LARGE SCALE GENOMIC DNA]</scope>
    <source>
        <strain evidence="2">cv. Salinas</strain>
        <tissue evidence="1">Seedlings</tissue>
    </source>
</reference>
<sequence>MVLVVVIIPNAHAVQKTSQRHSHNILRLMKMVIQYIGDSGVKLDNRSVVPYHKIFLKRYQAHINGPDRVVPRNNADDNDDAVDKIKNYYDCRYLSACEASWRIFKFDVHFRTPSIARLPFHLPRQ</sequence>
<name>A0A9R1UTF0_LACSA</name>
<proteinExistence type="predicted"/>